<gene>
    <name evidence="2" type="ORF">MVI01_11660</name>
    <name evidence="3" type="ORF">SAMN04488504_106230</name>
</gene>
<sequence length="184" mass="20017">MRRFSQGLAVLLAVAGLSSAAASDDVIGYEAPSEEALRCLSEDLPVTMKVDYVLTGCWVFTQSTFYLKVTQSGAEVSGRGDDWEDPVKLSPRKLSRAEGERILQDLTSVMLRRESESASGDAPTRYVTTVEWACGGVRGTKRGTVAFMAPAYDLYSPDEGEGDTYARAVGIRDVVVKALRQAHR</sequence>
<comment type="caution">
    <text evidence="2">The sequence shown here is derived from an EMBL/GenBank/DDBJ whole genome shotgun (WGS) entry which is preliminary data.</text>
</comment>
<keyword evidence="1" id="KW-0732">Signal</keyword>
<dbReference type="Proteomes" id="UP000198717">
    <property type="component" value="Unassembled WGS sequence"/>
</dbReference>
<evidence type="ECO:0000313" key="5">
    <source>
        <dbReference type="Proteomes" id="UP000321224"/>
    </source>
</evidence>
<evidence type="ECO:0000313" key="2">
    <source>
        <dbReference type="EMBL" id="GEL69382.1"/>
    </source>
</evidence>
<evidence type="ECO:0000256" key="1">
    <source>
        <dbReference type="SAM" id="SignalP"/>
    </source>
</evidence>
<protein>
    <submittedName>
        <fullName evidence="2">Uncharacterized protein</fullName>
    </submittedName>
</protein>
<evidence type="ECO:0000313" key="4">
    <source>
        <dbReference type="Proteomes" id="UP000198717"/>
    </source>
</evidence>
<name>A0A511H766_9BACT</name>
<dbReference type="RefSeq" id="WP_090491097.1">
    <property type="nucleotide sequence ID" value="NZ_BJVY01000004.1"/>
</dbReference>
<accession>A0A511H766</accession>
<feature type="chain" id="PRO_5022931838" evidence="1">
    <location>
        <begin position="21"/>
        <end position="184"/>
    </location>
</feature>
<feature type="signal peptide" evidence="1">
    <location>
        <begin position="1"/>
        <end position="20"/>
    </location>
</feature>
<organism evidence="2 5">
    <name type="scientific">Myxococcus virescens</name>
    <dbReference type="NCBI Taxonomy" id="83456"/>
    <lineage>
        <taxon>Bacteria</taxon>
        <taxon>Pseudomonadati</taxon>
        <taxon>Myxococcota</taxon>
        <taxon>Myxococcia</taxon>
        <taxon>Myxococcales</taxon>
        <taxon>Cystobacterineae</taxon>
        <taxon>Myxococcaceae</taxon>
        <taxon>Myxococcus</taxon>
    </lineage>
</organism>
<keyword evidence="4" id="KW-1185">Reference proteome</keyword>
<reference evidence="2 5" key="2">
    <citation type="submission" date="2019-07" db="EMBL/GenBank/DDBJ databases">
        <title>Whole genome shotgun sequence of Myxococcus virescens NBRC 100334.</title>
        <authorList>
            <person name="Hosoyama A."/>
            <person name="Uohara A."/>
            <person name="Ohji S."/>
            <person name="Ichikawa N."/>
        </authorList>
    </citation>
    <scope>NUCLEOTIDE SEQUENCE [LARGE SCALE GENOMIC DNA]</scope>
    <source>
        <strain evidence="2 5">NBRC 100334</strain>
    </source>
</reference>
<dbReference type="EMBL" id="FNAJ01000006">
    <property type="protein sequence ID" value="SDE37465.1"/>
    <property type="molecule type" value="Genomic_DNA"/>
</dbReference>
<dbReference type="AlphaFoldDB" id="A0A511H766"/>
<dbReference type="Proteomes" id="UP000321224">
    <property type="component" value="Unassembled WGS sequence"/>
</dbReference>
<proteinExistence type="predicted"/>
<dbReference type="EMBL" id="BJVY01000004">
    <property type="protein sequence ID" value="GEL69382.1"/>
    <property type="molecule type" value="Genomic_DNA"/>
</dbReference>
<reference evidence="3 4" key="1">
    <citation type="submission" date="2016-10" db="EMBL/GenBank/DDBJ databases">
        <authorList>
            <person name="Varghese N."/>
            <person name="Submissions S."/>
        </authorList>
    </citation>
    <scope>NUCLEOTIDE SEQUENCE [LARGE SCALE GENOMIC DNA]</scope>
    <source>
        <strain evidence="3 4">DSM 2260</strain>
    </source>
</reference>
<evidence type="ECO:0000313" key="3">
    <source>
        <dbReference type="EMBL" id="SDE37465.1"/>
    </source>
</evidence>